<evidence type="ECO:0000259" key="2">
    <source>
        <dbReference type="Pfam" id="PF03399"/>
    </source>
</evidence>
<dbReference type="EMBL" id="KN846959">
    <property type="protein sequence ID" value="KIW66601.1"/>
    <property type="molecule type" value="Genomic_DNA"/>
</dbReference>
<organism evidence="3 4">
    <name type="scientific">Phialophora macrospora</name>
    <dbReference type="NCBI Taxonomy" id="1851006"/>
    <lineage>
        <taxon>Eukaryota</taxon>
        <taxon>Fungi</taxon>
        <taxon>Dikarya</taxon>
        <taxon>Ascomycota</taxon>
        <taxon>Pezizomycotina</taxon>
        <taxon>Eurotiomycetes</taxon>
        <taxon>Chaetothyriomycetidae</taxon>
        <taxon>Chaetothyriales</taxon>
        <taxon>Herpotrichiellaceae</taxon>
        <taxon>Phialophora</taxon>
    </lineage>
</organism>
<evidence type="ECO:0000313" key="4">
    <source>
        <dbReference type="Proteomes" id="UP000054266"/>
    </source>
</evidence>
<dbReference type="STRING" id="5601.A0A0D2CN28"/>
<reference evidence="3 4" key="1">
    <citation type="submission" date="2015-01" db="EMBL/GenBank/DDBJ databases">
        <title>The Genome Sequence of Capronia semiimmersa CBS27337.</title>
        <authorList>
            <consortium name="The Broad Institute Genomics Platform"/>
            <person name="Cuomo C."/>
            <person name="de Hoog S."/>
            <person name="Gorbushina A."/>
            <person name="Stielow B."/>
            <person name="Teixiera M."/>
            <person name="Abouelleil A."/>
            <person name="Chapman S.B."/>
            <person name="Priest M."/>
            <person name="Young S.K."/>
            <person name="Wortman J."/>
            <person name="Nusbaum C."/>
            <person name="Birren B."/>
        </authorList>
    </citation>
    <scope>NUCLEOTIDE SEQUENCE [LARGE SCALE GENOMIC DNA]</scope>
    <source>
        <strain evidence="3 4">CBS 27337</strain>
    </source>
</reference>
<dbReference type="HOGENOM" id="CLU_015513_0_0_1"/>
<dbReference type="Pfam" id="PF03399">
    <property type="entry name" value="SAC3_GANP"/>
    <property type="match status" value="1"/>
</dbReference>
<accession>A0A0D2CN28</accession>
<gene>
    <name evidence="3" type="ORF">PV04_05919</name>
</gene>
<keyword evidence="4" id="KW-1185">Reference proteome</keyword>
<protein>
    <recommendedName>
        <fullName evidence="2">SAC3/GANP/THP3 conserved domain-containing protein</fullName>
    </recommendedName>
</protein>
<feature type="region of interest" description="Disordered" evidence="1">
    <location>
        <begin position="1"/>
        <end position="84"/>
    </location>
</feature>
<dbReference type="InterPro" id="IPR045107">
    <property type="entry name" value="SAC3/GANP/THP3"/>
</dbReference>
<evidence type="ECO:0000313" key="3">
    <source>
        <dbReference type="EMBL" id="KIW66601.1"/>
    </source>
</evidence>
<feature type="domain" description="SAC3/GANP/THP3 conserved" evidence="2">
    <location>
        <begin position="284"/>
        <end position="501"/>
    </location>
</feature>
<dbReference type="InterPro" id="IPR005062">
    <property type="entry name" value="SAC3/GANP/THP3_conserved"/>
</dbReference>
<dbReference type="FunFam" id="1.25.40.990:FF:000006">
    <property type="entry name" value="Putative SAC3/GANP domain protein"/>
    <property type="match status" value="1"/>
</dbReference>
<feature type="region of interest" description="Disordered" evidence="1">
    <location>
        <begin position="159"/>
        <end position="280"/>
    </location>
</feature>
<dbReference type="Gene3D" id="1.25.40.990">
    <property type="match status" value="1"/>
</dbReference>
<dbReference type="Proteomes" id="UP000054266">
    <property type="component" value="Unassembled WGS sequence"/>
</dbReference>
<dbReference type="PANTHER" id="PTHR12436:SF4">
    <property type="entry name" value="LEUKOCYTE RECEPTOR CLUSTER MEMBER 8"/>
    <property type="match status" value="1"/>
</dbReference>
<name>A0A0D2CN28_9EURO</name>
<proteinExistence type="predicted"/>
<dbReference type="PANTHER" id="PTHR12436">
    <property type="entry name" value="80 KDA MCM3-ASSOCIATED PROTEIN"/>
    <property type="match status" value="1"/>
</dbReference>
<feature type="compositionally biased region" description="Polar residues" evidence="1">
    <location>
        <begin position="252"/>
        <end position="264"/>
    </location>
</feature>
<sequence length="545" mass="61313">MYSSSAGHPPWQTASPYPSLNNQSHAYIPVPARNTFGPPSAFLPPPGYSPASMPPHQYMPPPPASNTSSSLPPPPQQVPRQKVVWSPDVRDYVNRSFAKAAEMRTVSKEQIEAKLKEIITDATQSGSLDLVNWKELPLPQQMILEERNRALLAPINPPPFVPRASVPAPTTIYHTQPDTPRKRKSTELSAEVEASAPPPPWTPNGQHSGSLADRVSFNPKEKRPKLDMSTSVSKAGASLESRRRRFEDMRGDSNSPRTQESSRGASPEPKTTGPIVGRSQKLEKNYFRLTSAPNPDDVRPLEVLRKTLELLKKKWRSEANYVYICDQFKSLRQDLTVQHIKNEFTTSVYEYHARIALEKGDLGEYNQCQTQLRALYKQNLGGHPVEFKAYRILYFIHTCNRTDMNDVLSDLTPADKKEPAIKHALEVRSALALGNYHKFFKLYLTVPDMGAYLMDMFVERERLAALACLCRAYKPDVRLRFVTEELGFESDEEACQFIIDHAPDESSTLLEERDGDVRFLTGKAGSIFHVAKARAFGQIDIKGQI</sequence>
<evidence type="ECO:0000256" key="1">
    <source>
        <dbReference type="SAM" id="MobiDB-lite"/>
    </source>
</evidence>
<dbReference type="GO" id="GO:0005634">
    <property type="term" value="C:nucleus"/>
    <property type="evidence" value="ECO:0007669"/>
    <property type="project" value="TreeGrafter"/>
</dbReference>
<dbReference type="AlphaFoldDB" id="A0A0D2CN28"/>
<feature type="compositionally biased region" description="Polar residues" evidence="1">
    <location>
        <begin position="1"/>
        <end position="25"/>
    </location>
</feature>